<keyword evidence="2" id="KW-1003">Cell membrane</keyword>
<feature type="transmembrane region" description="Helical" evidence="8">
    <location>
        <begin position="135"/>
        <end position="152"/>
    </location>
</feature>
<feature type="transmembrane region" description="Helical" evidence="8">
    <location>
        <begin position="113"/>
        <end position="129"/>
    </location>
</feature>
<feature type="transmembrane region" description="Helical" evidence="8">
    <location>
        <begin position="326"/>
        <end position="348"/>
    </location>
</feature>
<dbReference type="Proteomes" id="UP000237872">
    <property type="component" value="Unassembled WGS sequence"/>
</dbReference>
<evidence type="ECO:0000256" key="5">
    <source>
        <dbReference type="ARBA" id="ARBA00022692"/>
    </source>
</evidence>
<dbReference type="RefSeq" id="WP_104542270.1">
    <property type="nucleotide sequence ID" value="NZ_JBJGBS010000084.1"/>
</dbReference>
<dbReference type="PANTHER" id="PTHR33908">
    <property type="entry name" value="MANNOSYLTRANSFERASE YKCB-RELATED"/>
    <property type="match status" value="1"/>
</dbReference>
<dbReference type="GO" id="GO:0005886">
    <property type="term" value="C:plasma membrane"/>
    <property type="evidence" value="ECO:0007669"/>
    <property type="project" value="UniProtKB-SubCell"/>
</dbReference>
<keyword evidence="4 11" id="KW-0808">Transferase</keyword>
<sequence>MLKPRASTDVWLLAITAVLVIGAGLGLRDPWPSDEPRFALVAKQMVLSGDWLFPHRGNELYSDKPPMLMWLQALFYTVLGNWRVAFLLPSLLAALGTLACVYDLGRRLWTRRVGAYAAWMLLFTLHFTFQAKKAQIDPLVVFWITLANYGLLRHLLLGPAWRWWALGWFAAGLGVITKGVGIIALLMLIPAGIAAARGWPGVRVHVRDRRFWLGPLLFFVAIALWFVPMMVTALTAGQPEYRVYLNDILLRQTAKRYASSWDHAQPVWYHLQSMATMWLPTILLLPWAIPAWRRRLRRRDARYLLPLAWWLLVLVFFTIPSGKRDVYILPALPMFCLALAPLAAGLLRRAGVQRLLFGFVLLLTVAFVAGGAAMLVGHPGFEQKIMDSRGVGSEATDPLGWVLLAVGSWGVASLLWLRVRRSPLAVAWLLGAWWAAFGLICYPIFNDSSSAGAVMREAGRRIGPDAQLGLVAWKEQNLLMADRPAQTFGFKVPWEEQLRRGVAWQAAQPQQRWLMAQETALLGCVDRSRSQLVGVANRRRWWLVPADAVRGDCVASSTEKAVEEKEQGNLDVE</sequence>
<comment type="subcellular location">
    <subcellularLocation>
        <location evidence="1">Cell membrane</location>
        <topology evidence="1">Multi-pass membrane protein</topology>
    </subcellularLocation>
</comment>
<evidence type="ECO:0000313" key="12">
    <source>
        <dbReference type="Proteomes" id="UP000237872"/>
    </source>
</evidence>
<dbReference type="InterPro" id="IPR038731">
    <property type="entry name" value="RgtA/B/C-like"/>
</dbReference>
<feature type="transmembrane region" description="Helical" evidence="8">
    <location>
        <begin position="398"/>
        <end position="417"/>
    </location>
</feature>
<feature type="transmembrane region" description="Helical" evidence="8">
    <location>
        <begin position="424"/>
        <end position="445"/>
    </location>
</feature>
<keyword evidence="3 11" id="KW-0328">Glycosyltransferase</keyword>
<name>A0A2S7CJ15_9XANT</name>
<dbReference type="GO" id="GO:0009103">
    <property type="term" value="P:lipopolysaccharide biosynthetic process"/>
    <property type="evidence" value="ECO:0007669"/>
    <property type="project" value="TreeGrafter"/>
</dbReference>
<proteinExistence type="predicted"/>
<dbReference type="Proteomes" id="UP001637990">
    <property type="component" value="Unassembled WGS sequence"/>
</dbReference>
<feature type="transmembrane region" description="Helical" evidence="8">
    <location>
        <begin position="73"/>
        <end position="101"/>
    </location>
</feature>
<reference evidence="11 12" key="1">
    <citation type="submission" date="2016-08" db="EMBL/GenBank/DDBJ databases">
        <authorList>
            <person name="Seilhamer J.J."/>
        </authorList>
    </citation>
    <scope>NUCLEOTIDE SEQUENCE [LARGE SCALE GENOMIC DNA]</scope>
    <source>
        <strain evidence="11 12">CFBP4690</strain>
    </source>
</reference>
<feature type="domain" description="Glycosyltransferase RgtA/B/C/D-like" evidence="9">
    <location>
        <begin position="63"/>
        <end position="223"/>
    </location>
</feature>
<feature type="transmembrane region" description="Helical" evidence="8">
    <location>
        <begin position="267"/>
        <end position="289"/>
    </location>
</feature>
<evidence type="ECO:0000256" key="8">
    <source>
        <dbReference type="SAM" id="Phobius"/>
    </source>
</evidence>
<feature type="transmembrane region" description="Helical" evidence="8">
    <location>
        <begin position="301"/>
        <end position="320"/>
    </location>
</feature>
<dbReference type="PANTHER" id="PTHR33908:SF3">
    <property type="entry name" value="UNDECAPRENYL PHOSPHATE-ALPHA-4-AMINO-4-DEOXY-L-ARABINOSE ARABINOSYL TRANSFERASE"/>
    <property type="match status" value="1"/>
</dbReference>
<dbReference type="GO" id="GO:0016763">
    <property type="term" value="F:pentosyltransferase activity"/>
    <property type="evidence" value="ECO:0007669"/>
    <property type="project" value="TreeGrafter"/>
</dbReference>
<reference evidence="10 13" key="2">
    <citation type="submission" date="2024-11" db="EMBL/GenBank/DDBJ databases">
        <title>Genome sequencing of Xanthomonas codiaei.</title>
        <authorList>
            <person name="Studholme D.J."/>
        </authorList>
    </citation>
    <scope>NUCLEOTIDE SEQUENCE [LARGE SCALE GENOMIC DNA]</scope>
    <source>
        <strain evidence="10 13">NCPPB 4350</strain>
    </source>
</reference>
<evidence type="ECO:0000256" key="4">
    <source>
        <dbReference type="ARBA" id="ARBA00022679"/>
    </source>
</evidence>
<feature type="transmembrane region" description="Helical" evidence="8">
    <location>
        <begin position="355"/>
        <end position="378"/>
    </location>
</feature>
<keyword evidence="7 8" id="KW-0472">Membrane</keyword>
<dbReference type="EMBL" id="MDEC01000023">
    <property type="protein sequence ID" value="PPU61550.1"/>
    <property type="molecule type" value="Genomic_DNA"/>
</dbReference>
<protein>
    <submittedName>
        <fullName evidence="10">ArnT family glycosyltransferase</fullName>
        <ecNumber evidence="10">2.4.-.-</ecNumber>
    </submittedName>
    <submittedName>
        <fullName evidence="11">Dolichyl-phosphate-mannose--protein mannosyltransferase</fullName>
    </submittedName>
</protein>
<evidence type="ECO:0000256" key="3">
    <source>
        <dbReference type="ARBA" id="ARBA00022676"/>
    </source>
</evidence>
<keyword evidence="6 8" id="KW-1133">Transmembrane helix</keyword>
<comment type="caution">
    <text evidence="11">The sequence shown here is derived from an EMBL/GenBank/DDBJ whole genome shotgun (WGS) entry which is preliminary data.</text>
</comment>
<accession>A0A2S7CJ15</accession>
<evidence type="ECO:0000256" key="6">
    <source>
        <dbReference type="ARBA" id="ARBA00022989"/>
    </source>
</evidence>
<dbReference type="AlphaFoldDB" id="A0A2S7CJ15"/>
<dbReference type="EC" id="2.4.-.-" evidence="10"/>
<evidence type="ECO:0000313" key="10">
    <source>
        <dbReference type="EMBL" id="MFO3706362.1"/>
    </source>
</evidence>
<dbReference type="InterPro" id="IPR050297">
    <property type="entry name" value="LipidA_mod_glycosyltrf_83"/>
</dbReference>
<organism evidence="11 12">
    <name type="scientific">Xanthomonas codiaei</name>
    <dbReference type="NCBI Taxonomy" id="56463"/>
    <lineage>
        <taxon>Bacteria</taxon>
        <taxon>Pseudomonadati</taxon>
        <taxon>Pseudomonadota</taxon>
        <taxon>Gammaproteobacteria</taxon>
        <taxon>Lysobacterales</taxon>
        <taxon>Lysobacteraceae</taxon>
        <taxon>Xanthomonas</taxon>
    </lineage>
</organism>
<keyword evidence="5 8" id="KW-0812">Transmembrane</keyword>
<dbReference type="GO" id="GO:0010041">
    <property type="term" value="P:response to iron(III) ion"/>
    <property type="evidence" value="ECO:0007669"/>
    <property type="project" value="TreeGrafter"/>
</dbReference>
<feature type="transmembrane region" description="Helical" evidence="8">
    <location>
        <begin position="211"/>
        <end position="236"/>
    </location>
</feature>
<keyword evidence="13" id="KW-1185">Reference proteome</keyword>
<dbReference type="OrthoDB" id="9775035at2"/>
<evidence type="ECO:0000313" key="13">
    <source>
        <dbReference type="Proteomes" id="UP001637990"/>
    </source>
</evidence>
<evidence type="ECO:0000259" key="9">
    <source>
        <dbReference type="Pfam" id="PF13231"/>
    </source>
</evidence>
<evidence type="ECO:0000313" key="11">
    <source>
        <dbReference type="EMBL" id="PPU61550.1"/>
    </source>
</evidence>
<evidence type="ECO:0000256" key="1">
    <source>
        <dbReference type="ARBA" id="ARBA00004651"/>
    </source>
</evidence>
<dbReference type="EMBL" id="JBJGBS010000084">
    <property type="protein sequence ID" value="MFO3706362.1"/>
    <property type="molecule type" value="Genomic_DNA"/>
</dbReference>
<evidence type="ECO:0000256" key="2">
    <source>
        <dbReference type="ARBA" id="ARBA00022475"/>
    </source>
</evidence>
<gene>
    <name evidence="10" type="ORF">ACI6Q5_15625</name>
    <name evidence="11" type="ORF">XcodCFBP4690_15620</name>
</gene>
<dbReference type="Pfam" id="PF13231">
    <property type="entry name" value="PMT_2"/>
    <property type="match status" value="1"/>
</dbReference>
<evidence type="ECO:0000256" key="7">
    <source>
        <dbReference type="ARBA" id="ARBA00023136"/>
    </source>
</evidence>